<evidence type="ECO:0000313" key="4">
    <source>
        <dbReference type="Proteomes" id="UP001279522"/>
    </source>
</evidence>
<reference evidence="3" key="1">
    <citation type="submission" date="2023-05" db="EMBL/GenBank/DDBJ databases">
        <authorList>
            <consortium name="Clinical and Environmental Microbiology Branch: Whole genome sequencing antimicrobial resistance pathogens in the healthcare setting"/>
        </authorList>
    </citation>
    <scope>NUCLEOTIDE SEQUENCE</scope>
    <source>
        <strain evidence="3">2023GN-00287</strain>
    </source>
</reference>
<dbReference type="EMBL" id="ABOSXX010000162">
    <property type="protein sequence ID" value="ELV3683250.1"/>
    <property type="molecule type" value="Genomic_DNA"/>
</dbReference>
<organism evidence="3 4">
    <name type="scientific">Citrobacter freundii</name>
    <dbReference type="NCBI Taxonomy" id="546"/>
    <lineage>
        <taxon>Bacteria</taxon>
        <taxon>Pseudomonadati</taxon>
        <taxon>Pseudomonadota</taxon>
        <taxon>Gammaproteobacteria</taxon>
        <taxon>Enterobacterales</taxon>
        <taxon>Enterobacteriaceae</taxon>
        <taxon>Citrobacter</taxon>
        <taxon>Citrobacter freundii complex</taxon>
    </lineage>
</organism>
<dbReference type="EMBL" id="ABOSXX010000161">
    <property type="protein sequence ID" value="ELV3683248.1"/>
    <property type="molecule type" value="Genomic_DNA"/>
</dbReference>
<evidence type="ECO:0000259" key="1">
    <source>
        <dbReference type="Pfam" id="PF25967"/>
    </source>
</evidence>
<feature type="non-terminal residue" evidence="3">
    <location>
        <position position="1"/>
    </location>
</feature>
<gene>
    <name evidence="2" type="ORF">SGX49_005786</name>
    <name evidence="3" type="ORF">SGX49_005788</name>
</gene>
<proteinExistence type="predicted"/>
<sequence length="61" mass="6115">VQTRTVQTGAMRGSQWQIVGGLQPGERVIVSAPGALQAGAKVTVKTDQAAAPSAEAAGARN</sequence>
<dbReference type="Gene3D" id="2.40.420.20">
    <property type="match status" value="1"/>
</dbReference>
<comment type="caution">
    <text evidence="3">The sequence shown here is derived from an EMBL/GenBank/DDBJ whole genome shotgun (WGS) entry which is preliminary data.</text>
</comment>
<protein>
    <submittedName>
        <fullName evidence="3">Efflux transporter periplasmic adaptor subunit</fullName>
    </submittedName>
</protein>
<accession>A0AAN4D548</accession>
<feature type="domain" description="Multidrug resistance protein MdtA-like C-terminal permuted SH3" evidence="1">
    <location>
        <begin position="1"/>
        <end position="31"/>
    </location>
</feature>
<name>A0AAN4D548_CITFR</name>
<evidence type="ECO:0000313" key="2">
    <source>
        <dbReference type="EMBL" id="ELV3683248.1"/>
    </source>
</evidence>
<dbReference type="Pfam" id="PF25967">
    <property type="entry name" value="RND-MFP_C"/>
    <property type="match status" value="1"/>
</dbReference>
<evidence type="ECO:0000313" key="3">
    <source>
        <dbReference type="EMBL" id="ELV3683250.1"/>
    </source>
</evidence>
<dbReference type="InterPro" id="IPR058627">
    <property type="entry name" value="MdtA-like_C"/>
</dbReference>
<dbReference type="AlphaFoldDB" id="A0AAN4D548"/>
<dbReference type="Proteomes" id="UP001279522">
    <property type="component" value="Unassembled WGS sequence"/>
</dbReference>